<accession>A7T1D7</accession>
<evidence type="ECO:0000313" key="8">
    <source>
        <dbReference type="Proteomes" id="UP000001593"/>
    </source>
</evidence>
<dbReference type="Gene3D" id="3.30.60.30">
    <property type="match status" value="3"/>
</dbReference>
<dbReference type="CDD" id="cd00104">
    <property type="entry name" value="KAZAL_FS"/>
    <property type="match status" value="3"/>
</dbReference>
<evidence type="ECO:0000259" key="5">
    <source>
        <dbReference type="PROSITE" id="PS51465"/>
    </source>
</evidence>
<keyword evidence="3" id="KW-1015">Disulfide bond</keyword>
<dbReference type="InterPro" id="IPR036058">
    <property type="entry name" value="Kazal_dom_sf"/>
</dbReference>
<name>A7T1D7_NEMVE</name>
<evidence type="ECO:0000256" key="1">
    <source>
        <dbReference type="ARBA" id="ARBA00022729"/>
    </source>
</evidence>
<organism evidence="7 8">
    <name type="scientific">Nematostella vectensis</name>
    <name type="common">Starlet sea anemone</name>
    <dbReference type="NCBI Taxonomy" id="45351"/>
    <lineage>
        <taxon>Eukaryota</taxon>
        <taxon>Metazoa</taxon>
        <taxon>Cnidaria</taxon>
        <taxon>Anthozoa</taxon>
        <taxon>Hexacorallia</taxon>
        <taxon>Actiniaria</taxon>
        <taxon>Edwardsiidae</taxon>
        <taxon>Nematostella</taxon>
    </lineage>
</organism>
<keyword evidence="2" id="KW-0677">Repeat</keyword>
<evidence type="ECO:0000313" key="7">
    <source>
        <dbReference type="EMBL" id="EDO30230.1"/>
    </source>
</evidence>
<feature type="domain" description="Kazal-like" evidence="5">
    <location>
        <begin position="86"/>
        <end position="137"/>
    </location>
</feature>
<reference evidence="7 8" key="1">
    <citation type="journal article" date="2007" name="Science">
        <title>Sea anemone genome reveals ancestral eumetazoan gene repertoire and genomic organization.</title>
        <authorList>
            <person name="Putnam N.H."/>
            <person name="Srivastava M."/>
            <person name="Hellsten U."/>
            <person name="Dirks B."/>
            <person name="Chapman J."/>
            <person name="Salamov A."/>
            <person name="Terry A."/>
            <person name="Shapiro H."/>
            <person name="Lindquist E."/>
            <person name="Kapitonov V.V."/>
            <person name="Jurka J."/>
            <person name="Genikhovich G."/>
            <person name="Grigoriev I.V."/>
            <person name="Lucas S.M."/>
            <person name="Steele R.E."/>
            <person name="Finnerty J.R."/>
            <person name="Technau U."/>
            <person name="Martindale M.Q."/>
            <person name="Rokhsar D.S."/>
        </authorList>
    </citation>
    <scope>NUCLEOTIDE SEQUENCE [LARGE SCALE GENOMIC DNA]</scope>
    <source>
        <strain evidence="7">CH2 x CH6</strain>
        <strain evidence="8">CH2 X CH6</strain>
    </source>
</reference>
<dbReference type="GO" id="GO:0048185">
    <property type="term" value="F:activin binding"/>
    <property type="evidence" value="ECO:0000318"/>
    <property type="project" value="GO_Central"/>
</dbReference>
<keyword evidence="8" id="KW-1185">Reference proteome</keyword>
<dbReference type="PANTHER" id="PTHR13866">
    <property type="entry name" value="SPARC OSTEONECTIN"/>
    <property type="match status" value="1"/>
</dbReference>
<dbReference type="Proteomes" id="UP000001593">
    <property type="component" value="Unassembled WGS sequence"/>
</dbReference>
<dbReference type="GO" id="GO:0030154">
    <property type="term" value="P:cell differentiation"/>
    <property type="evidence" value="ECO:0000318"/>
    <property type="project" value="GO_Central"/>
</dbReference>
<dbReference type="SMART" id="SM00280">
    <property type="entry name" value="KAZAL"/>
    <property type="match status" value="3"/>
</dbReference>
<dbReference type="Pfam" id="PF07648">
    <property type="entry name" value="Kazal_2"/>
    <property type="match status" value="3"/>
</dbReference>
<dbReference type="PANTHER" id="PTHR13866:SF14">
    <property type="entry name" value="BM-40"/>
    <property type="match status" value="1"/>
</dbReference>
<dbReference type="InterPro" id="IPR036773">
    <property type="entry name" value="TB_dom_sf"/>
</dbReference>
<dbReference type="SMART" id="SM00274">
    <property type="entry name" value="FOLN"/>
    <property type="match status" value="3"/>
</dbReference>
<dbReference type="GO" id="GO:0005615">
    <property type="term" value="C:extracellular space"/>
    <property type="evidence" value="ECO:0000318"/>
    <property type="project" value="GO_Central"/>
</dbReference>
<dbReference type="EMBL" id="DS470100">
    <property type="protein sequence ID" value="EDO30230.1"/>
    <property type="molecule type" value="Genomic_DNA"/>
</dbReference>
<evidence type="ECO:0000256" key="2">
    <source>
        <dbReference type="ARBA" id="ARBA00022737"/>
    </source>
</evidence>
<dbReference type="InParanoid" id="A7T1D7"/>
<dbReference type="HOGENOM" id="CLU_050745_0_0_1"/>
<dbReference type="FunCoup" id="A7T1D7">
    <property type="interactions" value="3"/>
</dbReference>
<feature type="non-terminal residue" evidence="7">
    <location>
        <position position="298"/>
    </location>
</feature>
<feature type="domain" description="Kazal-like" evidence="5">
    <location>
        <begin position="240"/>
        <end position="298"/>
    </location>
</feature>
<keyword evidence="4" id="KW-0325">Glycoprotein</keyword>
<keyword evidence="1" id="KW-0732">Signal</keyword>
<dbReference type="InterPro" id="IPR002350">
    <property type="entry name" value="Kazal_dom"/>
</dbReference>
<dbReference type="GO" id="GO:0030510">
    <property type="term" value="P:regulation of BMP signaling pathway"/>
    <property type="evidence" value="ECO:0000318"/>
    <property type="project" value="GO_Central"/>
</dbReference>
<dbReference type="GO" id="GO:0005576">
    <property type="term" value="C:extracellular region"/>
    <property type="evidence" value="ECO:0000318"/>
    <property type="project" value="GO_Central"/>
</dbReference>
<dbReference type="PROSITE" id="PS51465">
    <property type="entry name" value="KAZAL_2"/>
    <property type="match status" value="3"/>
</dbReference>
<evidence type="ECO:0000313" key="6">
    <source>
        <dbReference type="EMBL" id="AFP87437.1"/>
    </source>
</evidence>
<proteinExistence type="evidence at transcript level"/>
<evidence type="ECO:0000256" key="3">
    <source>
        <dbReference type="ARBA" id="ARBA00023157"/>
    </source>
</evidence>
<protein>
    <submittedName>
        <fullName evidence="6">Follistatin-like protein</fullName>
    </submittedName>
</protein>
<dbReference type="InterPro" id="IPR003645">
    <property type="entry name" value="Fol_N"/>
</dbReference>
<feature type="domain" description="Kazal-like" evidence="5">
    <location>
        <begin position="154"/>
        <end position="211"/>
    </location>
</feature>
<dbReference type="eggNOG" id="KOG3649">
    <property type="taxonomic scope" value="Eukaryota"/>
</dbReference>
<dbReference type="Gene3D" id="3.90.290.10">
    <property type="entry name" value="TGF-beta binding (TB) domain"/>
    <property type="match status" value="1"/>
</dbReference>
<sequence>GSNNRCEGTPFNISTTKRECCMNDGMFYTTQTFDPGRFFRFRIVKQGIPDCYQCSETRQNPGIACSDMDCGPDRYCKARFQKSKCVCRRTHQRCSTLAISPVCGTNGKTYQNMCFLERRACSKQNRVTVAYRGPCNDNCVNVTCPTGQSCVVDQYNKSHCVSNCSSCNSSPADTEVCGADGVTYGSLCRLRVATCKLGKTIGVAYLGSCKEGSDCSTVKCSRHKRCLTDETGQPRCTSCHTHFNCRRMSRPQSQDNEDSPRSTEICGTDGRTYSSFCALREHSCNVGRLYSIKHIGRC</sequence>
<reference evidence="6" key="2">
    <citation type="journal article" date="2012" name="PLoS Genet.">
        <title>A Framework for the Establishment of a Cnidarian Gene Regulatory Network for 'Endomesoderm' Specification: The Inputs of beta-Catenin/TCF Signaling.</title>
        <authorList>
            <person name="Rottinger E."/>
            <person name="Dahlin P."/>
            <person name="Martindale M.Q."/>
        </authorList>
    </citation>
    <scope>NUCLEOTIDE SEQUENCE</scope>
</reference>
<dbReference type="SUPFAM" id="SSF100895">
    <property type="entry name" value="Kazal-type serine protease inhibitors"/>
    <property type="match status" value="3"/>
</dbReference>
<dbReference type="STRING" id="45351.A7T1D7"/>
<dbReference type="EMBL" id="JQ959558">
    <property type="protein sequence ID" value="AFP87437.1"/>
    <property type="molecule type" value="mRNA"/>
</dbReference>
<evidence type="ECO:0000256" key="4">
    <source>
        <dbReference type="ARBA" id="ARBA00023180"/>
    </source>
</evidence>
<dbReference type="GO" id="GO:0032926">
    <property type="term" value="P:negative regulation of activin receptor signaling pathway"/>
    <property type="evidence" value="ECO:0000318"/>
    <property type="project" value="GO_Central"/>
</dbReference>
<dbReference type="OMA" id="QRPACVC"/>
<dbReference type="FunFam" id="3.90.290.10:FF:000033">
    <property type="entry name" value="Follistatin-like protein"/>
    <property type="match status" value="1"/>
</dbReference>
<feature type="non-terminal residue" evidence="7">
    <location>
        <position position="1"/>
    </location>
</feature>
<dbReference type="AlphaFoldDB" id="A7T1D7"/>
<gene>
    <name evidence="7" type="ORF">NEMVEDRAFT_v1g141657</name>
</gene>